<accession>A0A485LXB2</accession>
<evidence type="ECO:0000313" key="2">
    <source>
        <dbReference type="EMBL" id="VFU13280.1"/>
    </source>
</evidence>
<protein>
    <submittedName>
        <fullName evidence="2">Divalent-cation tolerance protein CutA</fullName>
    </submittedName>
</protein>
<dbReference type="InterPro" id="IPR011322">
    <property type="entry name" value="N-reg_PII-like_a/b"/>
</dbReference>
<sequence>MTGTEGYRMVLTTCPTREEAYRLASLLVRGHAAACVQITEITSCYEWKGEVKTEPEQLLIIKARADAYEKIEKIISDNHSYEVPEIVSIPIDRGSAAYLRWIDEVSG</sequence>
<dbReference type="GO" id="GO:0005507">
    <property type="term" value="F:copper ion binding"/>
    <property type="evidence" value="ECO:0007669"/>
    <property type="project" value="TreeGrafter"/>
</dbReference>
<dbReference type="PANTHER" id="PTHR23419:SF8">
    <property type="entry name" value="FI09726P"/>
    <property type="match status" value="1"/>
</dbReference>
<comment type="similarity">
    <text evidence="1">Belongs to the CutA family.</text>
</comment>
<dbReference type="PANTHER" id="PTHR23419">
    <property type="entry name" value="DIVALENT CATION TOLERANCE CUTA-RELATED"/>
    <property type="match status" value="1"/>
</dbReference>
<evidence type="ECO:0000256" key="1">
    <source>
        <dbReference type="ARBA" id="ARBA00010169"/>
    </source>
</evidence>
<organism evidence="2">
    <name type="scientific">anaerobic digester metagenome</name>
    <dbReference type="NCBI Taxonomy" id="1263854"/>
    <lineage>
        <taxon>unclassified sequences</taxon>
        <taxon>metagenomes</taxon>
        <taxon>ecological metagenomes</taxon>
    </lineage>
</organism>
<dbReference type="SUPFAM" id="SSF54913">
    <property type="entry name" value="GlnB-like"/>
    <property type="match status" value="1"/>
</dbReference>
<dbReference type="InterPro" id="IPR015867">
    <property type="entry name" value="N-reg_PII/ATP_PRibTrfase_C"/>
</dbReference>
<name>A0A485LXB2_9ZZZZ</name>
<dbReference type="GO" id="GO:0010038">
    <property type="term" value="P:response to metal ion"/>
    <property type="evidence" value="ECO:0007669"/>
    <property type="project" value="InterPro"/>
</dbReference>
<dbReference type="Gene3D" id="3.30.70.120">
    <property type="match status" value="1"/>
</dbReference>
<reference evidence="2" key="1">
    <citation type="submission" date="2019-03" db="EMBL/GenBank/DDBJ databases">
        <authorList>
            <person name="Hao L."/>
        </authorList>
    </citation>
    <scope>NUCLEOTIDE SEQUENCE</scope>
</reference>
<dbReference type="AlphaFoldDB" id="A0A485LXB2"/>
<dbReference type="Pfam" id="PF03091">
    <property type="entry name" value="CutA1"/>
    <property type="match status" value="1"/>
</dbReference>
<gene>
    <name evidence="2" type="primary">cutA</name>
    <name evidence="2" type="ORF">SCFA_170003</name>
</gene>
<dbReference type="EMBL" id="CAADRM010000078">
    <property type="protein sequence ID" value="VFU13280.1"/>
    <property type="molecule type" value="Genomic_DNA"/>
</dbReference>
<dbReference type="InterPro" id="IPR004323">
    <property type="entry name" value="Ion_tolerance_CutA"/>
</dbReference>
<proteinExistence type="inferred from homology"/>